<gene>
    <name evidence="1" type="ORF">ASPNIDRAFT_44938</name>
</gene>
<comment type="caution">
    <text evidence="1">The sequence shown here is derived from an EMBL/GenBank/DDBJ whole genome shotgun (WGS) entry which is preliminary data.</text>
</comment>
<sequence>MVVRGDWVTGEAWVGPASLKGRFQALALQLWGERNFTLEEWPVADAPARTGSSHGVVLPDLVQYVSILSANVVFLPSQYFGLGTGIFHAPSRWLIHFHLTARPIAPSAVDRIPAKFAGPRSASSTGVCPQG</sequence>
<evidence type="ECO:0000313" key="2">
    <source>
        <dbReference type="Proteomes" id="UP000009038"/>
    </source>
</evidence>
<protein>
    <submittedName>
        <fullName evidence="1">Uncharacterized protein</fullName>
    </submittedName>
</protein>
<name>G3XQF2_ASPNA</name>
<evidence type="ECO:0000313" key="1">
    <source>
        <dbReference type="EMBL" id="EHA27501.1"/>
    </source>
</evidence>
<dbReference type="HOGENOM" id="CLU_1927127_0_0_1"/>
<accession>G3XQF2</accession>
<dbReference type="Proteomes" id="UP000009038">
    <property type="component" value="Unassembled WGS sequence"/>
</dbReference>
<dbReference type="AlphaFoldDB" id="G3XQF2"/>
<dbReference type="EMBL" id="ACJE01000003">
    <property type="protein sequence ID" value="EHA27501.1"/>
    <property type="molecule type" value="Genomic_DNA"/>
</dbReference>
<reference evidence="1 2" key="1">
    <citation type="journal article" date="2011" name="Genome Res.">
        <title>Comparative genomics of citric-acid-producing Aspergillus niger ATCC 1015 versus enzyme-producing CBS 513.88.</title>
        <authorList>
            <person name="Andersen M.R."/>
            <person name="Salazar M.P."/>
            <person name="Schaap P.J."/>
            <person name="van de Vondervoort P.J."/>
            <person name="Culley D."/>
            <person name="Thykaer J."/>
            <person name="Frisvad J.C."/>
            <person name="Nielsen K.F."/>
            <person name="Albang R."/>
            <person name="Albermann K."/>
            <person name="Berka R.M."/>
            <person name="Braus G.H."/>
            <person name="Braus-Stromeyer S.A."/>
            <person name="Corrochano L.M."/>
            <person name="Dai Z."/>
            <person name="van Dijck P.W."/>
            <person name="Hofmann G."/>
            <person name="Lasure L.L."/>
            <person name="Magnuson J.K."/>
            <person name="Menke H."/>
            <person name="Meijer M."/>
            <person name="Meijer S.L."/>
            <person name="Nielsen J.B."/>
            <person name="Nielsen M.L."/>
            <person name="van Ooyen A.J."/>
            <person name="Pel H.J."/>
            <person name="Poulsen L."/>
            <person name="Samson R.A."/>
            <person name="Stam H."/>
            <person name="Tsang A."/>
            <person name="van den Brink J.M."/>
            <person name="Atkins A."/>
            <person name="Aerts A."/>
            <person name="Shapiro H."/>
            <person name="Pangilinan J."/>
            <person name="Salamov A."/>
            <person name="Lou Y."/>
            <person name="Lindquist E."/>
            <person name="Lucas S."/>
            <person name="Grimwood J."/>
            <person name="Grigoriev I.V."/>
            <person name="Kubicek C.P."/>
            <person name="Martinez D."/>
            <person name="van Peij N.N."/>
            <person name="Roubos J.A."/>
            <person name="Nielsen J."/>
            <person name="Baker S.E."/>
        </authorList>
    </citation>
    <scope>NUCLEOTIDE SEQUENCE [LARGE SCALE GENOMIC DNA]</scope>
    <source>
        <strain evidence="2">ATCC 1015 / CBS 113.46 / FGSC A1144 / LSHB Ac4 / NCTC 3858a / NRRL 328 / USDA 3528.7</strain>
    </source>
</reference>
<organism evidence="1 2">
    <name type="scientific">Aspergillus niger (strain ATCC 1015 / CBS 113.46 / FGSC A1144 / LSHB Ac4 / NCTC 3858a / NRRL 328 / USDA 3528.7)</name>
    <dbReference type="NCBI Taxonomy" id="380704"/>
    <lineage>
        <taxon>Eukaryota</taxon>
        <taxon>Fungi</taxon>
        <taxon>Dikarya</taxon>
        <taxon>Ascomycota</taxon>
        <taxon>Pezizomycotina</taxon>
        <taxon>Eurotiomycetes</taxon>
        <taxon>Eurotiomycetidae</taxon>
        <taxon>Eurotiales</taxon>
        <taxon>Aspergillaceae</taxon>
        <taxon>Aspergillus</taxon>
        <taxon>Aspergillus subgen. Circumdati</taxon>
    </lineage>
</organism>
<proteinExistence type="predicted"/>